<dbReference type="eggNOG" id="ENOG502RYTW">
    <property type="taxonomic scope" value="Eukaryota"/>
</dbReference>
<reference evidence="3" key="2">
    <citation type="submission" date="2015-06" db="UniProtKB">
        <authorList>
            <consortium name="EnsemblPlants"/>
        </authorList>
    </citation>
    <scope>IDENTIFICATION</scope>
</reference>
<dbReference type="Gene3D" id="3.80.10.10">
    <property type="entry name" value="Ribonuclease Inhibitor"/>
    <property type="match status" value="4"/>
</dbReference>
<dbReference type="CDD" id="cd22160">
    <property type="entry name" value="F-box_AtFBL13-like"/>
    <property type="match status" value="5"/>
</dbReference>
<name>A0A0E0R5M7_ORYRU</name>
<feature type="domain" description="F-box" evidence="2">
    <location>
        <begin position="1612"/>
        <end position="1667"/>
    </location>
</feature>
<feature type="region of interest" description="Disordered" evidence="1">
    <location>
        <begin position="1697"/>
        <end position="1747"/>
    </location>
</feature>
<protein>
    <recommendedName>
        <fullName evidence="2">F-box domain-containing protein</fullName>
    </recommendedName>
</protein>
<sequence>MLHSSSQLRGSMVLHSPIPTAVGFGELGVDRLSSSGAAAEAADCESARPPSLLARILHCEFQAICCSRCSLDARRLFDGMPPGEAPPPTGGDRIGGLPDGVLQHILGFLPPHEAVRTCVLARRWRHLWKSVAALRITNWDWRKVVPMEEFRYFVHHLLLRRGRAPIDEFELDLAELSDRDTLRVNRWFRHAVMCQARVLRLDIRVSRGSELELENLPVVSRHLQKLDLYGVKLMHNFLDFSSCPVLQHLEIAGCDLSDSNARKISSLSIKHLNISGCNFSDTFHTHIYAPNLLSLGLVNYMNQSPVFEGIPSGSFITGQEVGVFNFEMYWQRCPTFSKLKTLLISACASAVLDFEAVSCILRHSPVLENLTLQFHRMGHGPDRVEMKGSYSRMDRSSAISEYLKIVVIRFDEIDDLVIKVLKFLSAFSIRETGKRVKGSPSRSGGADEDRIGCLPDGVLHHILGFLPAPDAVRTCLLARRWRHLWKSATGLRISEGYGVEKLHDFVHHLLLLRGGAPLDTFELGSIDLAEGDNRSMNLWFRHALLCQVRVPRLNVFGLELHDLPFVSRHLVKLELRFVILMHSFLDFSSCPVLEHLEIVSSELSDAKRISSQSLKHLNLTHCTFSENVRIRIDVPNLLSLWLQDYRCRTPVFEVMPLLVKAFVSVTGDSGDWLTCTSGNADSEECPHDDCELCYSNTNCMLLQALSQARSLMLVAQNQEFVFKRDMMRCPTFSNLKTLLLIDSFYVAFDLHGITCILRHSPVLEKLTLELFCQESEHILEMKGSYNQTERSSAIPEHLKSVVVKCGVIDERVTKARVIRLNIINSWGSQPELDNLNLPVVSRHLAKLQLSGVKLMQSFLNFSSCPVLEHLEIVHCDLSDSNARKISSLSLKHLYIFRCNFSRTFHTQIYAPNLVYLGLVYYMNRTPVFEGVPLLTEAVVGVAAESGDWNACPRFDDSNTNSCMLPEALSQAKKLVLEVEEQDFNFKMYWQHCPTFSKLKTLFISVCISAILDFEGLSCILRHSPVLEILTLQFHRSEFRQKDKVEMKGSYSRMEKSSAISEHLKIVAIQCDDIDDQVIKVLKLLSTFSIPPAGEAAGGEVSLHPPVQSSGCFLPCGRDARHLFDGMSPPGEAGRRGKGAARPSDDRIGHLPDEVLHHIIGLLPAPDAVRTCVLARRWRHLWKSATGLRIADDDGVGLVPMEELRDFVDHLLLLRGRAPLDTCELSFAGLSSDGGGGDARLVDLWFRHAVLCEVQALRLNAPRSASRLVLDGLPLLAHLNLVHNFLDFSSCPVLEHLEIVLCSLSDAERISSQSLKRLNITACDFSEIFRTRIDVPNLLSLRLDNYNHRTPVFEGMPLLVDAFFGVTFASGDIRCCPGVNDDLEECPYDDCDNCPSDNNCKVLQAFSQAKNLALVADSQKFIFKRELIRCPTFSKLKTLLLSDSWIVAFDLHEITCILRHSPVLENLTLQFFYPGPDYCVEIKGSYSRMERSSAISEHLKIVVVKCGVVDERVIKILKFLSTFNIVSRKEKRGARGARATDSAAGGRIRRACGARLGLLLAVVVDRRLIHQRLGDRRLFVSCRAVPFARHLFDGMPPRRRGSRGEEMAEASKEGGINALPDELLQHVLSLLSADEAVKTCVLSRRWRHLWRSTDVLRLDADKERWKSSKRFKKFVNHLVLFRGCSPLREFDLEFSSCREKDEKGEDSDEDESDDDRGEDESDEDSDGDESDEHSDDGESDDDSDEDEDSNPFQCVMMWVMYALICQVQVLKIHNFNERYIEIDGGMPLVSQHLTKIELSGIVLKDCFLNFSSCPALKELYFTKNCCFDSVKKIFSQSMQCLRIFCCQFSEYHRTLIYAPSLIRLFLEGFWGRTPFLERMPSLVEASVRPHQDCDDWCSNTYTGNCEDEDCDGCHGMIDKIGNSSNCVLLGGLSEAKSLKLIAGPEIIIFGSDLRWCPMFSKLKNLLLNEWCLLSNFWALACILEHSPVLRKLTLQISKEAKSMMQTEENDNPLRKPAAISEHLKVVKVHCKEVDEVVYKIGKWLSTLDIKVLIKRRNQSPKRVELHRKTRARRRHGHRHRRRRTSPTSSLATPPKIESRYCSRVASYHGAPASHTGCFLHRGPDARRLFDGMRPQGKTLEMGKRALPRSSDGDEDRTGDLPDGILHHILGSLPARDAARTCVLARRWRHLWKFATGLRITDREMREPAPMEKLQDFVDHLLLLRGRAPLETCWLNLTRLSSDGDARRVNLWFRHAVLCEVQVLRLDLILNGFQLKLDDLPLASRCLAKLNLSGVHLMHSFPDFSCCPVLEHLDIFFCDLSDAKKITSQSMKCLNIRHCTFSQISRTRISAPNLISLRLENYWHRTPVFEVMPLIVDAFVRVHDRSGDWYSCTSGNADFEECLCEDCDFCHSNTNCVIMQALSQAKNLVLSAHEQEFIFKKELMRCPTFSNLKTLLLINCFCVAFDLHGITSILRHTPVLEKLILEFFFEVTEHDDEVEMKGSCSQMERSSAISKHLKLVIVKCNAIDGRITKILKFLSTFNICFSFE</sequence>
<dbReference type="Proteomes" id="UP000008022">
    <property type="component" value="Unassembled WGS sequence"/>
</dbReference>
<dbReference type="InterPro" id="IPR001810">
    <property type="entry name" value="F-box_dom"/>
</dbReference>
<keyword evidence="4" id="KW-1185">Reference proteome</keyword>
<feature type="domain" description="F-box" evidence="2">
    <location>
        <begin position="1144"/>
        <end position="1180"/>
    </location>
</feature>
<dbReference type="SUPFAM" id="SSF52058">
    <property type="entry name" value="L domain-like"/>
    <property type="match status" value="1"/>
</dbReference>
<evidence type="ECO:0000259" key="2">
    <source>
        <dbReference type="PROSITE" id="PS50181"/>
    </source>
</evidence>
<dbReference type="STRING" id="4529.A0A0E0R5M7"/>
<dbReference type="InterPro" id="IPR016024">
    <property type="entry name" value="ARM-type_fold"/>
</dbReference>
<dbReference type="SMART" id="SM00256">
    <property type="entry name" value="FBOX"/>
    <property type="match status" value="5"/>
</dbReference>
<proteinExistence type="predicted"/>
<dbReference type="SUPFAM" id="SSF52047">
    <property type="entry name" value="RNI-like"/>
    <property type="match status" value="4"/>
</dbReference>
<feature type="region of interest" description="Disordered" evidence="1">
    <location>
        <begin position="1127"/>
        <end position="1146"/>
    </location>
</feature>
<feature type="compositionally biased region" description="Acidic residues" evidence="1">
    <location>
        <begin position="1703"/>
        <end position="1747"/>
    </location>
</feature>
<feature type="domain" description="F-box" evidence="2">
    <location>
        <begin position="91"/>
        <end position="144"/>
    </location>
</feature>
<dbReference type="InterPro" id="IPR036047">
    <property type="entry name" value="F-box-like_dom_sf"/>
</dbReference>
<dbReference type="PANTHER" id="PTHR34223:SF80">
    <property type="entry name" value="OS11G0205900 PROTEIN"/>
    <property type="match status" value="1"/>
</dbReference>
<dbReference type="InterPro" id="IPR053197">
    <property type="entry name" value="F-box_SCFL_complex_component"/>
</dbReference>
<dbReference type="Gene3D" id="1.20.1280.50">
    <property type="match status" value="3"/>
</dbReference>
<evidence type="ECO:0000313" key="4">
    <source>
        <dbReference type="Proteomes" id="UP000008022"/>
    </source>
</evidence>
<feature type="compositionally biased region" description="Basic residues" evidence="1">
    <location>
        <begin position="2057"/>
        <end position="2083"/>
    </location>
</feature>
<feature type="region of interest" description="Disordered" evidence="1">
    <location>
        <begin position="2057"/>
        <end position="2093"/>
    </location>
</feature>
<dbReference type="EnsemblPlants" id="ORUFI11G06460.1">
    <property type="protein sequence ID" value="ORUFI11G06460.1"/>
    <property type="gene ID" value="ORUFI11G06460"/>
</dbReference>
<dbReference type="PROSITE" id="PS50181">
    <property type="entry name" value="FBOX"/>
    <property type="match status" value="4"/>
</dbReference>
<dbReference type="Pfam" id="PF00646">
    <property type="entry name" value="F-box"/>
    <property type="match status" value="5"/>
</dbReference>
<dbReference type="HOGENOM" id="CLU_226755_0_0_1"/>
<dbReference type="PANTHER" id="PTHR34223">
    <property type="entry name" value="OS11G0201299 PROTEIN"/>
    <property type="match status" value="1"/>
</dbReference>
<dbReference type="SUPFAM" id="SSF81383">
    <property type="entry name" value="F-box domain"/>
    <property type="match status" value="5"/>
</dbReference>
<feature type="domain" description="F-box" evidence="2">
    <location>
        <begin position="448"/>
        <end position="484"/>
    </location>
</feature>
<dbReference type="SUPFAM" id="SSF48371">
    <property type="entry name" value="ARM repeat"/>
    <property type="match status" value="1"/>
</dbReference>
<organism evidence="3 4">
    <name type="scientific">Oryza rufipogon</name>
    <name type="common">Brownbeard rice</name>
    <name type="synonym">Asian wild rice</name>
    <dbReference type="NCBI Taxonomy" id="4529"/>
    <lineage>
        <taxon>Eukaryota</taxon>
        <taxon>Viridiplantae</taxon>
        <taxon>Streptophyta</taxon>
        <taxon>Embryophyta</taxon>
        <taxon>Tracheophyta</taxon>
        <taxon>Spermatophyta</taxon>
        <taxon>Magnoliopsida</taxon>
        <taxon>Liliopsida</taxon>
        <taxon>Poales</taxon>
        <taxon>Poaceae</taxon>
        <taxon>BOP clade</taxon>
        <taxon>Oryzoideae</taxon>
        <taxon>Oryzeae</taxon>
        <taxon>Oryzinae</taxon>
        <taxon>Oryza</taxon>
    </lineage>
</organism>
<dbReference type="Gramene" id="ORUFI11G06460.1">
    <property type="protein sequence ID" value="ORUFI11G06460.1"/>
    <property type="gene ID" value="ORUFI11G06460"/>
</dbReference>
<reference evidence="4" key="1">
    <citation type="submission" date="2013-06" db="EMBL/GenBank/DDBJ databases">
        <authorList>
            <person name="Zhao Q."/>
        </authorList>
    </citation>
    <scope>NUCLEOTIDE SEQUENCE</scope>
    <source>
        <strain evidence="4">cv. W1943</strain>
    </source>
</reference>
<dbReference type="InterPro" id="IPR032675">
    <property type="entry name" value="LRR_dom_sf"/>
</dbReference>
<dbReference type="InterPro" id="IPR053781">
    <property type="entry name" value="F-box_AtFBL13-like"/>
</dbReference>
<evidence type="ECO:0000256" key="1">
    <source>
        <dbReference type="SAM" id="MobiDB-lite"/>
    </source>
</evidence>
<evidence type="ECO:0000313" key="3">
    <source>
        <dbReference type="EnsemblPlants" id="ORUFI11G06460.1"/>
    </source>
</evidence>
<accession>A0A0E0R5M7</accession>